<dbReference type="SMART" id="SM00758">
    <property type="entry name" value="PA14"/>
    <property type="match status" value="1"/>
</dbReference>
<dbReference type="EC" id="3.2.1.21" evidence="4"/>
<evidence type="ECO:0000259" key="15">
    <source>
        <dbReference type="PROSITE" id="PS51820"/>
    </source>
</evidence>
<dbReference type="FunFam" id="2.60.40.10:FF:000495">
    <property type="entry name" value="Periplasmic beta-glucosidase"/>
    <property type="match status" value="1"/>
</dbReference>
<dbReference type="EMBL" id="MABQ02000005">
    <property type="protein sequence ID" value="PCD36015.1"/>
    <property type="molecule type" value="Genomic_DNA"/>
</dbReference>
<dbReference type="Gene3D" id="3.40.50.1700">
    <property type="entry name" value="Glycoside hydrolase family 3 C-terminal domain"/>
    <property type="match status" value="1"/>
</dbReference>
<evidence type="ECO:0000256" key="11">
    <source>
        <dbReference type="ARBA" id="ARBA00039569"/>
    </source>
</evidence>
<dbReference type="PROSITE" id="PS51820">
    <property type="entry name" value="PA14"/>
    <property type="match status" value="1"/>
</dbReference>
<dbReference type="AlphaFoldDB" id="A0A2H3H009"/>
<dbReference type="InterPro" id="IPR026891">
    <property type="entry name" value="Fn3-like"/>
</dbReference>
<name>A0A2H3H009_FUSOX</name>
<evidence type="ECO:0000256" key="9">
    <source>
        <dbReference type="ARBA" id="ARBA00023295"/>
    </source>
</evidence>
<dbReference type="Gene3D" id="3.20.20.300">
    <property type="entry name" value="Glycoside hydrolase, family 3, N-terminal domain"/>
    <property type="match status" value="1"/>
</dbReference>
<dbReference type="Proteomes" id="UP000219602">
    <property type="component" value="Chromosome 7"/>
</dbReference>
<dbReference type="GO" id="GO:0030245">
    <property type="term" value="P:cellulose catabolic process"/>
    <property type="evidence" value="ECO:0007669"/>
    <property type="project" value="UniProtKB-KW"/>
</dbReference>
<comment type="similarity">
    <text evidence="3">Belongs to the glycosyl hydrolase 3 family.</text>
</comment>
<comment type="pathway">
    <text evidence="2">Glycan metabolism; cellulose degradation.</text>
</comment>
<dbReference type="SMART" id="SM01217">
    <property type="entry name" value="Fn3_like"/>
    <property type="match status" value="1"/>
</dbReference>
<dbReference type="InterPro" id="IPR036962">
    <property type="entry name" value="Glyco_hydro_3_N_sf"/>
</dbReference>
<dbReference type="GO" id="GO:0008422">
    <property type="term" value="F:beta-glucosidase activity"/>
    <property type="evidence" value="ECO:0007669"/>
    <property type="project" value="UniProtKB-EC"/>
</dbReference>
<dbReference type="FunFam" id="3.20.20.300:FF:000006">
    <property type="entry name" value="Beta-glucosidase H"/>
    <property type="match status" value="1"/>
</dbReference>
<reference evidence="16 17" key="1">
    <citation type="journal article" date="2016" name="Environ. Microbiol.">
        <title>Effector profiles distinguish formae speciales of Fusarium oxysporum.</title>
        <authorList>
            <person name="van Dam P."/>
            <person name="Fokkens L."/>
            <person name="Schmidt S.M."/>
            <person name="Linmans J.H."/>
            <person name="Kistler H.C."/>
            <person name="Ma L.J."/>
            <person name="Rep M."/>
        </authorList>
    </citation>
    <scope>NUCLEOTIDE SEQUENCE [LARGE SCALE GENOMIC DNA]</scope>
    <source>
        <strain evidence="16 17">Forc016</strain>
    </source>
</reference>
<dbReference type="InterPro" id="IPR036881">
    <property type="entry name" value="Glyco_hydro_3_C_sf"/>
</dbReference>
<reference evidence="16 17" key="2">
    <citation type="journal article" date="2017" name="Sci. Rep.">
        <title>A mobile pathogenicity chromosome in Fusarium oxysporum for infection of multiple cucurbit species.</title>
        <authorList>
            <person name="van Dam P."/>
            <person name="Fokkens L."/>
            <person name="Ayukawa Y."/>
            <person name="van der Gragt M."/>
            <person name="Ter Horst A."/>
            <person name="Brankovics B."/>
            <person name="Houterman P.M."/>
            <person name="Arie T."/>
            <person name="Rep M."/>
        </authorList>
    </citation>
    <scope>NUCLEOTIDE SEQUENCE [LARGE SCALE GENOMIC DNA]</scope>
    <source>
        <strain evidence="16 17">Forc016</strain>
    </source>
</reference>
<dbReference type="SUPFAM" id="SSF52279">
    <property type="entry name" value="Beta-D-glucan exohydrolase, C-terminal domain"/>
    <property type="match status" value="1"/>
</dbReference>
<evidence type="ECO:0000256" key="13">
    <source>
        <dbReference type="ARBA" id="ARBA00041603"/>
    </source>
</evidence>
<dbReference type="PRINTS" id="PR00133">
    <property type="entry name" value="GLHYDRLASE3"/>
</dbReference>
<evidence type="ECO:0000256" key="3">
    <source>
        <dbReference type="ARBA" id="ARBA00005336"/>
    </source>
</evidence>
<gene>
    <name evidence="16" type="ORF">AU210_008568</name>
</gene>
<dbReference type="Pfam" id="PF14310">
    <property type="entry name" value="Fn3-like"/>
    <property type="match status" value="1"/>
</dbReference>
<evidence type="ECO:0000256" key="1">
    <source>
        <dbReference type="ARBA" id="ARBA00000448"/>
    </source>
</evidence>
<dbReference type="STRING" id="327505.A0A2H3H009"/>
<dbReference type="Pfam" id="PF07691">
    <property type="entry name" value="PA14"/>
    <property type="match status" value="1"/>
</dbReference>
<evidence type="ECO:0000256" key="12">
    <source>
        <dbReference type="ARBA" id="ARBA00041279"/>
    </source>
</evidence>
<keyword evidence="8" id="KW-0119">Carbohydrate metabolism</keyword>
<dbReference type="InterPro" id="IPR037524">
    <property type="entry name" value="PA14/GLEYA"/>
</dbReference>
<dbReference type="InterPro" id="IPR002772">
    <property type="entry name" value="Glyco_hydro_3_C"/>
</dbReference>
<dbReference type="PANTHER" id="PTHR42715">
    <property type="entry name" value="BETA-GLUCOSIDASE"/>
    <property type="match status" value="1"/>
</dbReference>
<evidence type="ECO:0000256" key="6">
    <source>
        <dbReference type="ARBA" id="ARBA00023001"/>
    </source>
</evidence>
<feature type="domain" description="PA14" evidence="15">
    <location>
        <begin position="410"/>
        <end position="571"/>
    </location>
</feature>
<dbReference type="Pfam" id="PF01915">
    <property type="entry name" value="Glyco_hydro_3_C"/>
    <property type="match status" value="1"/>
</dbReference>
<proteinExistence type="inferred from homology"/>
<evidence type="ECO:0000256" key="8">
    <source>
        <dbReference type="ARBA" id="ARBA00023277"/>
    </source>
</evidence>
<accession>A0A2H3H009</accession>
<dbReference type="InterPro" id="IPR013783">
    <property type="entry name" value="Ig-like_fold"/>
</dbReference>
<comment type="caution">
    <text evidence="16">The sequence shown here is derived from an EMBL/GenBank/DDBJ whole genome shotgun (WGS) entry which is preliminary data.</text>
</comment>
<sequence>MGDISALQTVEEHAQHELGLDVEQVLKQLTTVEKIDLLAGIDFWHTKAIPRLGIPSIRMSDGPNGVRGTRFFNGVPAACFPCGTGLAATWNTELLHQAGSLMGSEARAKGVHVLLGPTVNMQRSPLGGRAFESFSEDPVLAGYCAASIVAGIQETGVVASIKHFVANDQEHERMAVDSLVTERALREIYTLPFQIAVRDANPGSFMTSYNKVNGTHVSDNKDMIEKVVRGEWGWEGLVTSDWYGTYSTVESVEAGLDIEMPGPTRWRGQMLLHALMSRKIDLETVNERVRQVLKLVDRAIRTGVPSNAPEVSQNTPETAALLRRIAGESIVLLKNDHNALPFNRGETVAVIGANAKTAVFCGGGSATLRPYYAVSPFQGITNKADDVRYSVGCYAHKMLPVLGPRLKTVDGQPGVAFRAFTSPESDHGRQPVDERLLDSTDMYFADYYHPKITEDLWHGEIEATFEADETCDFEFGLCVFGTARLYVDGELLIDNETVQRPGGSFFNVGTVEETGIKKVAAGQTYKINVVFASGAASKLGDNEGVVSYGSGGLRIGGAKVIDPDEEIANAVQLASSVDQVVLCVGLNSDFEQEGHDRSHMDLPGRTDELVAAVAKANPRTVVVVQSGSPVSMPWANDVAAVIQAWYGGNETGNAIADVLFGDVNPSGKLPLSFPTRVEDNPAFLNYRSEHGRVLYGEDVYVGYRYYETVKKPTLWSFGSGVSYTTFSLSNLQIQQRPGEHGQLLLIDVTVENVGQVDGAEVVQVYVSQRTPSIKRPVKELKGFSKVSVEAGKSSVARIIIDRKYATSYWDETRHKWTEEGGIYDLLVGTSSRDTPLTGMFEVADTTWWSGL</sequence>
<organism evidence="16 17">
    <name type="scientific">Fusarium oxysporum f. sp. radicis-cucumerinum</name>
    <dbReference type="NCBI Taxonomy" id="327505"/>
    <lineage>
        <taxon>Eukaryota</taxon>
        <taxon>Fungi</taxon>
        <taxon>Dikarya</taxon>
        <taxon>Ascomycota</taxon>
        <taxon>Pezizomycotina</taxon>
        <taxon>Sordariomycetes</taxon>
        <taxon>Hypocreomycetidae</taxon>
        <taxon>Hypocreales</taxon>
        <taxon>Nectriaceae</taxon>
        <taxon>Fusarium</taxon>
        <taxon>Fusarium oxysporum species complex</taxon>
    </lineage>
</organism>
<keyword evidence="7" id="KW-0325">Glycoprotein</keyword>
<evidence type="ECO:0000256" key="5">
    <source>
        <dbReference type="ARBA" id="ARBA00022801"/>
    </source>
</evidence>
<keyword evidence="6" id="KW-0136">Cellulose degradation</keyword>
<dbReference type="SUPFAM" id="SSF51445">
    <property type="entry name" value="(Trans)glycosidases"/>
    <property type="match status" value="1"/>
</dbReference>
<evidence type="ECO:0000256" key="10">
    <source>
        <dbReference type="ARBA" id="ARBA00023326"/>
    </source>
</evidence>
<dbReference type="InterPro" id="IPR017853">
    <property type="entry name" value="GH"/>
</dbReference>
<dbReference type="Gene3D" id="2.60.120.260">
    <property type="entry name" value="Galactose-binding domain-like"/>
    <property type="match status" value="1"/>
</dbReference>
<keyword evidence="9" id="KW-0326">Glycosidase</keyword>
<keyword evidence="10" id="KW-0624">Polysaccharide degradation</keyword>
<protein>
    <recommendedName>
        <fullName evidence="11">Probable beta-glucosidase I</fullName>
        <ecNumber evidence="4">3.2.1.21</ecNumber>
    </recommendedName>
    <alternativeName>
        <fullName evidence="12">Beta-D-glucoside glucohydrolase I</fullName>
    </alternativeName>
    <alternativeName>
        <fullName evidence="13">Cellobiase I</fullName>
    </alternativeName>
    <alternativeName>
        <fullName evidence="14">Gentiobiase I</fullName>
    </alternativeName>
</protein>
<evidence type="ECO:0000313" key="16">
    <source>
        <dbReference type="EMBL" id="PCD36015.1"/>
    </source>
</evidence>
<dbReference type="Pfam" id="PF00933">
    <property type="entry name" value="Glyco_hydro_3"/>
    <property type="match status" value="1"/>
</dbReference>
<evidence type="ECO:0000256" key="7">
    <source>
        <dbReference type="ARBA" id="ARBA00023180"/>
    </source>
</evidence>
<evidence type="ECO:0000313" key="17">
    <source>
        <dbReference type="Proteomes" id="UP000219602"/>
    </source>
</evidence>
<dbReference type="PANTHER" id="PTHR42715:SF27">
    <property type="entry name" value="BETA-GLUCOSIDASE-RELATED"/>
    <property type="match status" value="1"/>
</dbReference>
<dbReference type="InterPro" id="IPR050288">
    <property type="entry name" value="Cellulose_deg_GH3"/>
</dbReference>
<evidence type="ECO:0000256" key="14">
    <source>
        <dbReference type="ARBA" id="ARBA00041809"/>
    </source>
</evidence>
<comment type="catalytic activity">
    <reaction evidence="1">
        <text>Hydrolysis of terminal, non-reducing beta-D-glucosyl residues with release of beta-D-glucose.</text>
        <dbReference type="EC" id="3.2.1.21"/>
    </reaction>
</comment>
<evidence type="ECO:0000256" key="4">
    <source>
        <dbReference type="ARBA" id="ARBA00012744"/>
    </source>
</evidence>
<evidence type="ECO:0000256" key="2">
    <source>
        <dbReference type="ARBA" id="ARBA00004987"/>
    </source>
</evidence>
<dbReference type="InterPro" id="IPR011658">
    <property type="entry name" value="PA14_dom"/>
</dbReference>
<keyword evidence="5" id="KW-0378">Hydrolase</keyword>
<dbReference type="InterPro" id="IPR001764">
    <property type="entry name" value="Glyco_hydro_3_N"/>
</dbReference>
<dbReference type="Gene3D" id="2.60.40.10">
    <property type="entry name" value="Immunoglobulins"/>
    <property type="match status" value="1"/>
</dbReference>